<dbReference type="EMBL" id="LCQK01000005">
    <property type="protein sequence ID" value="KKW14676.1"/>
    <property type="molecule type" value="Genomic_DNA"/>
</dbReference>
<comment type="caution">
    <text evidence="2">The sequence shown here is derived from an EMBL/GenBank/DDBJ whole genome shotgun (WGS) entry which is preliminary data.</text>
</comment>
<dbReference type="Proteomes" id="UP000034224">
    <property type="component" value="Unassembled WGS sequence"/>
</dbReference>
<keyword evidence="1" id="KW-0472">Membrane</keyword>
<keyword evidence="1" id="KW-1133">Transmembrane helix</keyword>
<feature type="transmembrane region" description="Helical" evidence="1">
    <location>
        <begin position="339"/>
        <end position="359"/>
    </location>
</feature>
<accession>A0A0G1W7D6</accession>
<dbReference type="AlphaFoldDB" id="A0A0G1W7D6"/>
<reference evidence="2 3" key="1">
    <citation type="journal article" date="2015" name="Nature">
        <title>rRNA introns, odd ribosomes, and small enigmatic genomes across a large radiation of phyla.</title>
        <authorList>
            <person name="Brown C.T."/>
            <person name="Hug L.A."/>
            <person name="Thomas B.C."/>
            <person name="Sharon I."/>
            <person name="Castelle C.J."/>
            <person name="Singh A."/>
            <person name="Wilkins M.J."/>
            <person name="Williams K.H."/>
            <person name="Banfield J.F."/>
        </authorList>
    </citation>
    <scope>NUCLEOTIDE SEQUENCE [LARGE SCALE GENOMIC DNA]</scope>
</reference>
<sequence>MILTTGYALMAISLIFMFVVVAFPHAVGLETIVSSVQFYTQRSIVDNPLIGISNTGLPSGYVSTPWYAPTDAGRIDQKYASAKSQAIGDGYYNYNDLKSQATTSYLTATLFNFSIPTNAEIKGALVQVVGHYSITYTGYNFPHAGSVSDNSIRMIISGQSSGTDHKGGGVWPVDVDSTVTYGGSSDQWGNQLTQDVMMRPDFGVGISLALTEGYTRTVNYGYPVTLTNTVYVDMISMTATYTLPSETTSSTTYVNTYTTTAVSSTVTVTSTQTSTTAFTTTPATWTQTYSPTTYTWTQPGGTTTTTTQGSSQSTVTLSTTSVSRSPLQSFTGVSTNQTYALAGSLMTFLTGFGMSLFGIRKR</sequence>
<dbReference type="STRING" id="1618665.UY55_C0005G0024"/>
<evidence type="ECO:0000313" key="3">
    <source>
        <dbReference type="Proteomes" id="UP000034224"/>
    </source>
</evidence>
<evidence type="ECO:0000313" key="2">
    <source>
        <dbReference type="EMBL" id="KKW14676.1"/>
    </source>
</evidence>
<evidence type="ECO:0000256" key="1">
    <source>
        <dbReference type="SAM" id="Phobius"/>
    </source>
</evidence>
<gene>
    <name evidence="2" type="ORF">UY55_C0005G0024</name>
</gene>
<organism evidence="2 3">
    <name type="scientific">Candidatus Jorgensenbacteria bacterium GW2011_GWB1_50_10</name>
    <dbReference type="NCBI Taxonomy" id="1618665"/>
    <lineage>
        <taxon>Bacteria</taxon>
        <taxon>Candidatus Joergenseniibacteriota</taxon>
    </lineage>
</organism>
<name>A0A0G1W7D6_9BACT</name>
<protein>
    <submittedName>
        <fullName evidence="2">Uncharacterized protein</fullName>
    </submittedName>
</protein>
<proteinExistence type="predicted"/>
<keyword evidence="1" id="KW-0812">Transmembrane</keyword>
<feature type="transmembrane region" description="Helical" evidence="1">
    <location>
        <begin position="7"/>
        <end position="27"/>
    </location>
</feature>